<dbReference type="InterPro" id="IPR003607">
    <property type="entry name" value="HD/PDEase_dom"/>
</dbReference>
<keyword evidence="4 8" id="KW-0378">Hydrolase</keyword>
<dbReference type="EC" id="3.6.1.41" evidence="1"/>
<evidence type="ECO:0000256" key="2">
    <source>
        <dbReference type="ARBA" id="ARBA00022723"/>
    </source>
</evidence>
<accession>A0ABR6VID1</accession>
<dbReference type="RefSeq" id="WP_186502641.1">
    <property type="nucleotide sequence ID" value="NZ_JACOGK010000009.1"/>
</dbReference>
<sequence>MYSTELKEKIKGDLQQSLTGHRYTHVLGVAAAARQLAVRYGSDADKAEMAGLLHDAAKQKRLEEMQALALRAFGDSLDPVIMQTGSLLHGYAAVTVAKEQYGIDDADVLAAIAHHTTGAPHMSQLEKIIFVADYIEAGRDFDGVDHLRALAKEDLDKTVLAGYDSTITHLLEQDKTIFVGTVVNRNAQILSMGEARHG</sequence>
<gene>
    <name evidence="8" type="primary">yqeK</name>
    <name evidence="8" type="ORF">H8J70_04355</name>
</gene>
<evidence type="ECO:0000256" key="6">
    <source>
        <dbReference type="ARBA" id="ARBA00049417"/>
    </source>
</evidence>
<dbReference type="Pfam" id="PF01966">
    <property type="entry name" value="HD"/>
    <property type="match status" value="1"/>
</dbReference>
<dbReference type="InterPro" id="IPR005249">
    <property type="entry name" value="YqeK"/>
</dbReference>
<evidence type="ECO:0000256" key="3">
    <source>
        <dbReference type="ARBA" id="ARBA00022741"/>
    </source>
</evidence>
<evidence type="ECO:0000313" key="8">
    <source>
        <dbReference type="EMBL" id="MBC3536482.1"/>
    </source>
</evidence>
<reference evidence="8 9" key="1">
    <citation type="submission" date="2020-08" db="EMBL/GenBank/DDBJ databases">
        <authorList>
            <person name="Liu C."/>
            <person name="Sun Q."/>
        </authorList>
    </citation>
    <scope>NUCLEOTIDE SEQUENCE [LARGE SCALE GENOMIC DNA]</scope>
    <source>
        <strain evidence="8 9">NSJ-59</strain>
    </source>
</reference>
<dbReference type="EMBL" id="JACOGK010000009">
    <property type="protein sequence ID" value="MBC3536482.1"/>
    <property type="molecule type" value="Genomic_DNA"/>
</dbReference>
<evidence type="ECO:0000259" key="7">
    <source>
        <dbReference type="PROSITE" id="PS51831"/>
    </source>
</evidence>
<dbReference type="PROSITE" id="PS51831">
    <property type="entry name" value="HD"/>
    <property type="match status" value="1"/>
</dbReference>
<keyword evidence="9" id="KW-1185">Reference proteome</keyword>
<comment type="catalytic activity">
    <reaction evidence="6">
        <text>P(1),P(4)-bis(5'-adenosyl) tetraphosphate + H2O = 2 ADP + 2 H(+)</text>
        <dbReference type="Rhea" id="RHEA:24252"/>
        <dbReference type="ChEBI" id="CHEBI:15377"/>
        <dbReference type="ChEBI" id="CHEBI:15378"/>
        <dbReference type="ChEBI" id="CHEBI:58141"/>
        <dbReference type="ChEBI" id="CHEBI:456216"/>
        <dbReference type="EC" id="3.6.1.41"/>
    </reaction>
</comment>
<name>A0ABR6VID1_9FIRM</name>
<dbReference type="InterPro" id="IPR006674">
    <property type="entry name" value="HD_domain"/>
</dbReference>
<protein>
    <recommendedName>
        <fullName evidence="1">bis(5'-nucleosyl)-tetraphosphatase (symmetrical)</fullName>
        <ecNumber evidence="1">3.6.1.41</ecNumber>
    </recommendedName>
</protein>
<dbReference type="InterPro" id="IPR051094">
    <property type="entry name" value="Diverse_Catalytic_Enzymes"/>
</dbReference>
<keyword evidence="3" id="KW-0547">Nucleotide-binding</keyword>
<evidence type="ECO:0000313" key="9">
    <source>
        <dbReference type="Proteomes" id="UP000606870"/>
    </source>
</evidence>
<dbReference type="Gene3D" id="1.10.3210.10">
    <property type="entry name" value="Hypothetical protein af1432"/>
    <property type="match status" value="1"/>
</dbReference>
<dbReference type="NCBIfam" id="TIGR00488">
    <property type="entry name" value="bis(5'-nucleosyl)-tetraphosphatase (symmetrical) YqeK"/>
    <property type="match status" value="1"/>
</dbReference>
<dbReference type="PANTHER" id="PTHR35795">
    <property type="entry name" value="SLR1885 PROTEIN"/>
    <property type="match status" value="1"/>
</dbReference>
<dbReference type="PANTHER" id="PTHR35795:SF1">
    <property type="entry name" value="BIS(5'-NUCLEOSYL)-TETRAPHOSPHATASE, SYMMETRICAL"/>
    <property type="match status" value="1"/>
</dbReference>
<keyword evidence="5" id="KW-0408">Iron</keyword>
<dbReference type="GO" id="GO:0008803">
    <property type="term" value="F:bis(5'-nucleosyl)-tetraphosphatase (symmetrical) activity"/>
    <property type="evidence" value="ECO:0007669"/>
    <property type="project" value="UniProtKB-EC"/>
</dbReference>
<comment type="caution">
    <text evidence="8">The sequence shown here is derived from an EMBL/GenBank/DDBJ whole genome shotgun (WGS) entry which is preliminary data.</text>
</comment>
<organism evidence="8 9">
    <name type="scientific">Megasphaera hominis</name>
    <dbReference type="NCBI Taxonomy" id="159836"/>
    <lineage>
        <taxon>Bacteria</taxon>
        <taxon>Bacillati</taxon>
        <taxon>Bacillota</taxon>
        <taxon>Negativicutes</taxon>
        <taxon>Veillonellales</taxon>
        <taxon>Veillonellaceae</taxon>
        <taxon>Megasphaera</taxon>
    </lineage>
</organism>
<evidence type="ECO:0000256" key="1">
    <source>
        <dbReference type="ARBA" id="ARBA00012506"/>
    </source>
</evidence>
<dbReference type="SMART" id="SM00471">
    <property type="entry name" value="HDc"/>
    <property type="match status" value="1"/>
</dbReference>
<proteinExistence type="predicted"/>
<dbReference type="CDD" id="cd00077">
    <property type="entry name" value="HDc"/>
    <property type="match status" value="1"/>
</dbReference>
<dbReference type="Proteomes" id="UP000606870">
    <property type="component" value="Unassembled WGS sequence"/>
</dbReference>
<feature type="domain" description="HD" evidence="7">
    <location>
        <begin position="22"/>
        <end position="138"/>
    </location>
</feature>
<evidence type="ECO:0000256" key="4">
    <source>
        <dbReference type="ARBA" id="ARBA00022801"/>
    </source>
</evidence>
<evidence type="ECO:0000256" key="5">
    <source>
        <dbReference type="ARBA" id="ARBA00023004"/>
    </source>
</evidence>
<dbReference type="SUPFAM" id="SSF109604">
    <property type="entry name" value="HD-domain/PDEase-like"/>
    <property type="match status" value="1"/>
</dbReference>
<keyword evidence="2" id="KW-0479">Metal-binding</keyword>